<dbReference type="AlphaFoldDB" id="A0A1U7VX92"/>
<evidence type="ECO:0000313" key="2">
    <source>
        <dbReference type="Proteomes" id="UP000189701"/>
    </source>
</evidence>
<sequence>MGSAPTAIQASKCNNDEKPVEVDLNNAARKLNFSVNRADPTQMKPTLADVVKGNKALHQGMKLDYYAPVIKERTKIVRLNRAEVAEQTQKCKETVIGFNYEDDKNNLIQQGPYTFHNRPLILKQWEPNFQMNKELTRKIPIWMIFQGLPIQYWTQENLGRIASYLGKPICSDRLTAEGVRISYARILVEMDVSQELPDDMLIEKKEEEG</sequence>
<feature type="domain" description="DUF4283" evidence="1">
    <location>
        <begin position="95"/>
        <end position="132"/>
    </location>
</feature>
<organism evidence="2 3">
    <name type="scientific">Nicotiana sylvestris</name>
    <name type="common">Wood tobacco</name>
    <name type="synonym">South American tobacco</name>
    <dbReference type="NCBI Taxonomy" id="4096"/>
    <lineage>
        <taxon>Eukaryota</taxon>
        <taxon>Viridiplantae</taxon>
        <taxon>Streptophyta</taxon>
        <taxon>Embryophyta</taxon>
        <taxon>Tracheophyta</taxon>
        <taxon>Spermatophyta</taxon>
        <taxon>Magnoliopsida</taxon>
        <taxon>eudicotyledons</taxon>
        <taxon>Gunneridae</taxon>
        <taxon>Pentapetalae</taxon>
        <taxon>asterids</taxon>
        <taxon>lamiids</taxon>
        <taxon>Solanales</taxon>
        <taxon>Solanaceae</taxon>
        <taxon>Nicotianoideae</taxon>
        <taxon>Nicotianeae</taxon>
        <taxon>Nicotiana</taxon>
    </lineage>
</organism>
<evidence type="ECO:0000313" key="3">
    <source>
        <dbReference type="RefSeq" id="XP_009766595.1"/>
    </source>
</evidence>
<dbReference type="PANTHER" id="PTHR33233:SF17">
    <property type="entry name" value="DUF4283 DOMAIN-CONTAINING PROTEIN"/>
    <property type="match status" value="1"/>
</dbReference>
<dbReference type="PANTHER" id="PTHR33233">
    <property type="entry name" value="ENDONUCLEASE/EXONUCLEASE/PHOSPHATASE"/>
    <property type="match status" value="1"/>
</dbReference>
<keyword evidence="2" id="KW-1185">Reference proteome</keyword>
<dbReference type="RefSeq" id="XP_009766595.1">
    <property type="nucleotide sequence ID" value="XM_009768293.1"/>
</dbReference>
<dbReference type="Proteomes" id="UP000189701">
    <property type="component" value="Unplaced"/>
</dbReference>
<dbReference type="InterPro" id="IPR025558">
    <property type="entry name" value="DUF4283"/>
</dbReference>
<evidence type="ECO:0000259" key="1">
    <source>
        <dbReference type="Pfam" id="PF14111"/>
    </source>
</evidence>
<gene>
    <name evidence="3" type="primary">LOC104217941</name>
</gene>
<reference evidence="2" key="1">
    <citation type="journal article" date="2013" name="Genome Biol.">
        <title>Reference genomes and transcriptomes of Nicotiana sylvestris and Nicotiana tomentosiformis.</title>
        <authorList>
            <person name="Sierro N."/>
            <person name="Battey J.N."/>
            <person name="Ouadi S."/>
            <person name="Bovet L."/>
            <person name="Goepfert S."/>
            <person name="Bakaher N."/>
            <person name="Peitsch M.C."/>
            <person name="Ivanov N.V."/>
        </authorList>
    </citation>
    <scope>NUCLEOTIDE SEQUENCE [LARGE SCALE GENOMIC DNA]</scope>
</reference>
<name>A0A1U7VX92_NICSY</name>
<accession>A0A1U7VX92</accession>
<proteinExistence type="predicted"/>
<dbReference type="eggNOG" id="KOG1075">
    <property type="taxonomic scope" value="Eukaryota"/>
</dbReference>
<protein>
    <submittedName>
        <fullName evidence="3">Uncharacterized protein LOC104217941</fullName>
    </submittedName>
</protein>
<dbReference type="Pfam" id="PF14111">
    <property type="entry name" value="DUF4283"/>
    <property type="match status" value="1"/>
</dbReference>
<reference evidence="3" key="2">
    <citation type="submission" date="2025-08" db="UniProtKB">
        <authorList>
            <consortium name="RefSeq"/>
        </authorList>
    </citation>
    <scope>IDENTIFICATION</scope>
    <source>
        <tissue evidence="3">Leaf</tissue>
    </source>
</reference>